<sequence length="192" mass="20846">MTTETANVSILDLLRKYWSELRQTDTLPARTKIDPVQIDDALPSSFILERADDGPAHLRVSGQRISEMVGFDTRGLPLPHLFDAPNRQRIWDLSDTCLAAPAVITLGIEAKAANGVGRVSGRMVLMPLADSDGTVNRALGGFELHSALPIAAECLIVPSSAAPKIEYLTEMPSIKERKPAPRPALRLVVDNT</sequence>
<keyword evidence="2" id="KW-1185">Reference proteome</keyword>
<accession>A0ABX0VZV7</accession>
<organism evidence="1 2">
    <name type="scientific">Marivivens donghaensis</name>
    <dbReference type="NCBI Taxonomy" id="1699413"/>
    <lineage>
        <taxon>Bacteria</taxon>
        <taxon>Pseudomonadati</taxon>
        <taxon>Pseudomonadota</taxon>
        <taxon>Alphaproteobacteria</taxon>
        <taxon>Rhodobacterales</taxon>
        <taxon>Paracoccaceae</taxon>
        <taxon>Marivivens group</taxon>
        <taxon>Marivivens</taxon>
    </lineage>
</organism>
<name>A0ABX0VZV7_9RHOB</name>
<protein>
    <submittedName>
        <fullName evidence="1">PAS domain-containing protein</fullName>
    </submittedName>
</protein>
<reference evidence="1 2" key="1">
    <citation type="submission" date="2020-03" db="EMBL/GenBank/DDBJ databases">
        <title>Bacterial isolates of synthetic phycosphere.</title>
        <authorList>
            <person name="Fu H."/>
            <person name="Moran M.A."/>
        </authorList>
    </citation>
    <scope>NUCLEOTIDE SEQUENCE [LARGE SCALE GENOMIC DNA]</scope>
    <source>
        <strain evidence="1 2">HF1</strain>
    </source>
</reference>
<comment type="caution">
    <text evidence="1">The sequence shown here is derived from an EMBL/GenBank/DDBJ whole genome shotgun (WGS) entry which is preliminary data.</text>
</comment>
<gene>
    <name evidence="1" type="ORF">HCZ30_11065</name>
</gene>
<dbReference type="InterPro" id="IPR009922">
    <property type="entry name" value="DUF1457"/>
</dbReference>
<dbReference type="Proteomes" id="UP000709466">
    <property type="component" value="Unassembled WGS sequence"/>
</dbReference>
<dbReference type="RefSeq" id="WP_167638349.1">
    <property type="nucleotide sequence ID" value="NZ_JAATOP010000006.1"/>
</dbReference>
<evidence type="ECO:0000313" key="2">
    <source>
        <dbReference type="Proteomes" id="UP000709466"/>
    </source>
</evidence>
<dbReference type="EMBL" id="JAATOP010000006">
    <property type="protein sequence ID" value="NIY72970.1"/>
    <property type="molecule type" value="Genomic_DNA"/>
</dbReference>
<dbReference type="Pfam" id="PF07310">
    <property type="entry name" value="PAS_5"/>
    <property type="match status" value="1"/>
</dbReference>
<evidence type="ECO:0000313" key="1">
    <source>
        <dbReference type="EMBL" id="NIY72970.1"/>
    </source>
</evidence>
<proteinExistence type="predicted"/>